<keyword evidence="3" id="KW-1185">Reference proteome</keyword>
<name>A0ABQ6PS40_9BACT</name>
<reference evidence="2 3" key="1">
    <citation type="submission" date="2023-08" db="EMBL/GenBank/DDBJ databases">
        <title>Draft genome sequence of Algoriphagus confluentis.</title>
        <authorList>
            <person name="Takatani N."/>
            <person name="Hosokawa M."/>
            <person name="Sawabe T."/>
        </authorList>
    </citation>
    <scope>NUCLEOTIDE SEQUENCE [LARGE SCALE GENOMIC DNA]</scope>
    <source>
        <strain evidence="2 3">NBRC 111222</strain>
    </source>
</reference>
<feature type="transmembrane region" description="Helical" evidence="1">
    <location>
        <begin position="99"/>
        <end position="119"/>
    </location>
</feature>
<evidence type="ECO:0000256" key="1">
    <source>
        <dbReference type="SAM" id="Phobius"/>
    </source>
</evidence>
<gene>
    <name evidence="2" type="ORF">Aconfl_32010</name>
</gene>
<sequence>MDMKLSPDQITTLKKLISIKGYEEIDVQYEILDHVACRIEVLMDENPKLSLEDAFRKTHAEFGIFGFADLADSYRESIRKRFWSRYWASLRSLVTSYRVIYLILLAWSFHLVSQNFTFFGERLTAPGWAVIGLMISMVLFLIYFHRVGKKFKNYATFKHGLSFFGGFNLIIHISIQGMRFLMGPKIPMELSFQGIMAWITMAALLIAWVSLFLLPKIIQEASMETQRLKAIYEA</sequence>
<accession>A0ABQ6PS40</accession>
<dbReference type="Proteomes" id="UP001338309">
    <property type="component" value="Unassembled WGS sequence"/>
</dbReference>
<evidence type="ECO:0000313" key="2">
    <source>
        <dbReference type="EMBL" id="GMQ30558.1"/>
    </source>
</evidence>
<comment type="caution">
    <text evidence="2">The sequence shown here is derived from an EMBL/GenBank/DDBJ whole genome shotgun (WGS) entry which is preliminary data.</text>
</comment>
<keyword evidence="1" id="KW-1133">Transmembrane helix</keyword>
<feature type="transmembrane region" description="Helical" evidence="1">
    <location>
        <begin position="156"/>
        <end position="175"/>
    </location>
</feature>
<evidence type="ECO:0000313" key="3">
    <source>
        <dbReference type="Proteomes" id="UP001338309"/>
    </source>
</evidence>
<keyword evidence="1" id="KW-0472">Membrane</keyword>
<proteinExistence type="predicted"/>
<organism evidence="2 3">
    <name type="scientific">Algoriphagus confluentis</name>
    <dbReference type="NCBI Taxonomy" id="1697556"/>
    <lineage>
        <taxon>Bacteria</taxon>
        <taxon>Pseudomonadati</taxon>
        <taxon>Bacteroidota</taxon>
        <taxon>Cytophagia</taxon>
        <taxon>Cytophagales</taxon>
        <taxon>Cyclobacteriaceae</taxon>
        <taxon>Algoriphagus</taxon>
    </lineage>
</organism>
<keyword evidence="1" id="KW-0812">Transmembrane</keyword>
<protein>
    <submittedName>
        <fullName evidence="2">Uncharacterized protein</fullName>
    </submittedName>
</protein>
<dbReference type="EMBL" id="BTPD01000010">
    <property type="protein sequence ID" value="GMQ30558.1"/>
    <property type="molecule type" value="Genomic_DNA"/>
</dbReference>
<feature type="transmembrane region" description="Helical" evidence="1">
    <location>
        <begin position="195"/>
        <end position="214"/>
    </location>
</feature>
<feature type="transmembrane region" description="Helical" evidence="1">
    <location>
        <begin position="125"/>
        <end position="144"/>
    </location>
</feature>